<proteinExistence type="predicted"/>
<dbReference type="RefSeq" id="WP_065544178.1">
    <property type="nucleotide sequence ID" value="NZ_CP015405.2"/>
</dbReference>
<sequence length="204" mass="23043">MGIIVFLGDSITDAGRMTSDNPLGDGYVSEFAAYITGTNPNWRVLNKGVDGNITERIAGVLQRDCISYHPDYVSILVGINDVGLIVQADVSEQEKLYMLEDSIRAYHEMLFDLSRETTAAVITLEPFLFPKQGTYDDWVPWQHKMSKNIRKLARNYSAHFIPLQKPLEQQIEKHGYDAITTDGIHLTRLGQKILADIVRNAFQL</sequence>
<reference evidence="2" key="1">
    <citation type="submission" date="2017-04" db="EMBL/GenBank/DDBJ databases">
        <title>Complete Genome Sequences of Twelve Strains of a Stable Defined Moderately Diverse Mouse Microbiota 2 (sDMDMm2).</title>
        <authorList>
            <person name="Uchimura Y."/>
            <person name="Wyss M."/>
            <person name="Brugiroux S."/>
            <person name="Limenitakis J.P."/>
            <person name="Stecher B."/>
            <person name="McCoy K.D."/>
            <person name="Macpherson A.J."/>
        </authorList>
    </citation>
    <scope>NUCLEOTIDE SEQUENCE</scope>
    <source>
        <strain evidence="2">YL58</strain>
    </source>
</reference>
<dbReference type="PROSITE" id="PS01098">
    <property type="entry name" value="LIPASE_GDSL_SER"/>
    <property type="match status" value="1"/>
</dbReference>
<dbReference type="PANTHER" id="PTHR30383:SF5">
    <property type="entry name" value="SGNH HYDROLASE-TYPE ESTERASE DOMAIN-CONTAINING PROTEIN"/>
    <property type="match status" value="1"/>
</dbReference>
<keyword evidence="3" id="KW-1185">Reference proteome</keyword>
<dbReference type="PANTHER" id="PTHR30383">
    <property type="entry name" value="THIOESTERASE 1/PROTEASE 1/LYSOPHOSPHOLIPASE L1"/>
    <property type="match status" value="1"/>
</dbReference>
<name>A0A1C7IEJ1_9FIRM</name>
<dbReference type="KEGG" id="byl:A4V09_21500"/>
<dbReference type="InterPro" id="IPR036514">
    <property type="entry name" value="SGNH_hydro_sf"/>
</dbReference>
<dbReference type="Pfam" id="PF13472">
    <property type="entry name" value="Lipase_GDSL_2"/>
    <property type="match status" value="1"/>
</dbReference>
<dbReference type="Proteomes" id="UP000092574">
    <property type="component" value="Chromosome"/>
</dbReference>
<evidence type="ECO:0000259" key="1">
    <source>
        <dbReference type="Pfam" id="PF13472"/>
    </source>
</evidence>
<dbReference type="InterPro" id="IPR008265">
    <property type="entry name" value="Lipase_GDSL_AS"/>
</dbReference>
<dbReference type="OrthoDB" id="9794725at2"/>
<evidence type="ECO:0000313" key="2">
    <source>
        <dbReference type="EMBL" id="ANU78087.1"/>
    </source>
</evidence>
<feature type="domain" description="SGNH hydrolase-type esterase" evidence="1">
    <location>
        <begin position="6"/>
        <end position="193"/>
    </location>
</feature>
<dbReference type="EMBL" id="CP015405">
    <property type="protein sequence ID" value="ANU78087.1"/>
    <property type="molecule type" value="Genomic_DNA"/>
</dbReference>
<protein>
    <submittedName>
        <fullName evidence="2">Lipase</fullName>
    </submittedName>
</protein>
<dbReference type="InterPro" id="IPR051532">
    <property type="entry name" value="Ester_Hydrolysis_Enzymes"/>
</dbReference>
<organism evidence="2 3">
    <name type="scientific">Blautia pseudococcoides</name>
    <dbReference type="NCBI Taxonomy" id="1796616"/>
    <lineage>
        <taxon>Bacteria</taxon>
        <taxon>Bacillati</taxon>
        <taxon>Bacillota</taxon>
        <taxon>Clostridia</taxon>
        <taxon>Lachnospirales</taxon>
        <taxon>Lachnospiraceae</taxon>
        <taxon>Blautia</taxon>
    </lineage>
</organism>
<dbReference type="GO" id="GO:0004622">
    <property type="term" value="F:phosphatidylcholine lysophospholipase activity"/>
    <property type="evidence" value="ECO:0007669"/>
    <property type="project" value="TreeGrafter"/>
</dbReference>
<dbReference type="AlphaFoldDB" id="A0A1C7IEJ1"/>
<dbReference type="STRING" id="1796616.A4V09_21500"/>
<evidence type="ECO:0000313" key="3">
    <source>
        <dbReference type="Proteomes" id="UP000092574"/>
    </source>
</evidence>
<accession>A0A1C7IEJ1</accession>
<gene>
    <name evidence="2" type="ORF">A4V09_21500</name>
</gene>
<dbReference type="GO" id="GO:0006629">
    <property type="term" value="P:lipid metabolic process"/>
    <property type="evidence" value="ECO:0007669"/>
    <property type="project" value="InterPro"/>
</dbReference>
<dbReference type="Gene3D" id="3.40.50.1110">
    <property type="entry name" value="SGNH hydrolase"/>
    <property type="match status" value="1"/>
</dbReference>
<dbReference type="SUPFAM" id="SSF52266">
    <property type="entry name" value="SGNH hydrolase"/>
    <property type="match status" value="1"/>
</dbReference>
<dbReference type="InterPro" id="IPR013830">
    <property type="entry name" value="SGNH_hydro"/>
</dbReference>